<name>A0AC34F579_9BILA</name>
<reference evidence="2" key="1">
    <citation type="submission" date="2022-11" db="UniProtKB">
        <authorList>
            <consortium name="WormBaseParasite"/>
        </authorList>
    </citation>
    <scope>IDENTIFICATION</scope>
</reference>
<evidence type="ECO:0000313" key="1">
    <source>
        <dbReference type="Proteomes" id="UP000887579"/>
    </source>
</evidence>
<sequence length="441" mass="51097">MEAWKDEIVSPFEIECKFNKANLIVLKESENRRVDGKCFYAFNIPGLQYYIEIFPNGHDDEFRGQTWIFLHVNGSNERKITAEVSLSIESADCLESFNYVYDECDGYGYTCCKTVDFFDSNNNFFVNGEVTIKAEGIFKVERPSTSKILYPISMQWKIKEKVLKSQSKLKNGSLCSKSIMVASFDAQYYLAIVPNKIKNGEEPEANIYFFIEMGKKNKKIEAVYDFSIDSVNYNRCMQYTFEKSKGFGPFLCSAEDLFNPAKGYFVGGCLTINLNGILMIDNPQLIVLDKKCRFKELRFAEYVFNDQDCEFKEIVCPIDIECKFKKSDLFALKDSEGGFLNGKYFYAQNIPGLRYYIRICPKMKDEKRSEQTKIFFTVDGLNGRKITTKITIIAKSTDDSTEYFNNVFEKWARHSFAICKTAEFFDPKNKFFIDGEITIKW</sequence>
<evidence type="ECO:0000313" key="2">
    <source>
        <dbReference type="WBParaSite" id="ES5_v2.g12221.t1"/>
    </source>
</evidence>
<proteinExistence type="predicted"/>
<organism evidence="1 2">
    <name type="scientific">Panagrolaimus sp. ES5</name>
    <dbReference type="NCBI Taxonomy" id="591445"/>
    <lineage>
        <taxon>Eukaryota</taxon>
        <taxon>Metazoa</taxon>
        <taxon>Ecdysozoa</taxon>
        <taxon>Nematoda</taxon>
        <taxon>Chromadorea</taxon>
        <taxon>Rhabditida</taxon>
        <taxon>Tylenchina</taxon>
        <taxon>Panagrolaimomorpha</taxon>
        <taxon>Panagrolaimoidea</taxon>
        <taxon>Panagrolaimidae</taxon>
        <taxon>Panagrolaimus</taxon>
    </lineage>
</organism>
<accession>A0AC34F579</accession>
<dbReference type="Proteomes" id="UP000887579">
    <property type="component" value="Unplaced"/>
</dbReference>
<protein>
    <submittedName>
        <fullName evidence="2">Uncharacterized protein</fullName>
    </submittedName>
</protein>
<dbReference type="WBParaSite" id="ES5_v2.g12221.t1">
    <property type="protein sequence ID" value="ES5_v2.g12221.t1"/>
    <property type="gene ID" value="ES5_v2.g12221"/>
</dbReference>